<protein>
    <submittedName>
        <fullName evidence="1">Uncharacterized protein</fullName>
    </submittedName>
</protein>
<dbReference type="AlphaFoldDB" id="A0AA40KL58"/>
<dbReference type="EMBL" id="JAHYIQ010000018">
    <property type="protein sequence ID" value="KAK1124306.1"/>
    <property type="molecule type" value="Genomic_DNA"/>
</dbReference>
<reference evidence="1" key="1">
    <citation type="submission" date="2021-10" db="EMBL/GenBank/DDBJ databases">
        <title>Melipona bicolor Genome sequencing and assembly.</title>
        <authorList>
            <person name="Araujo N.S."/>
            <person name="Arias M.C."/>
        </authorList>
    </citation>
    <scope>NUCLEOTIDE SEQUENCE</scope>
    <source>
        <strain evidence="1">USP_2M_L1-L4_2017</strain>
        <tissue evidence="1">Whole body</tissue>
    </source>
</reference>
<name>A0AA40KL58_9HYME</name>
<evidence type="ECO:0000313" key="1">
    <source>
        <dbReference type="EMBL" id="KAK1124306.1"/>
    </source>
</evidence>
<gene>
    <name evidence="1" type="ORF">K0M31_006677</name>
</gene>
<keyword evidence="2" id="KW-1185">Reference proteome</keyword>
<evidence type="ECO:0000313" key="2">
    <source>
        <dbReference type="Proteomes" id="UP001177670"/>
    </source>
</evidence>
<proteinExistence type="predicted"/>
<comment type="caution">
    <text evidence="1">The sequence shown here is derived from an EMBL/GenBank/DDBJ whole genome shotgun (WGS) entry which is preliminary data.</text>
</comment>
<sequence>MHKFLNYLVDLKGRWTNGRWTKRDRGVHRVSAINLRVTINKLVDNSCSVIVQSQNGDFLLTI</sequence>
<organism evidence="1 2">
    <name type="scientific">Melipona bicolor</name>
    <dbReference type="NCBI Taxonomy" id="60889"/>
    <lineage>
        <taxon>Eukaryota</taxon>
        <taxon>Metazoa</taxon>
        <taxon>Ecdysozoa</taxon>
        <taxon>Arthropoda</taxon>
        <taxon>Hexapoda</taxon>
        <taxon>Insecta</taxon>
        <taxon>Pterygota</taxon>
        <taxon>Neoptera</taxon>
        <taxon>Endopterygota</taxon>
        <taxon>Hymenoptera</taxon>
        <taxon>Apocrita</taxon>
        <taxon>Aculeata</taxon>
        <taxon>Apoidea</taxon>
        <taxon>Anthophila</taxon>
        <taxon>Apidae</taxon>
        <taxon>Melipona</taxon>
    </lineage>
</organism>
<dbReference type="Proteomes" id="UP001177670">
    <property type="component" value="Unassembled WGS sequence"/>
</dbReference>
<accession>A0AA40KL58</accession>